<dbReference type="GO" id="GO:0030153">
    <property type="term" value="P:bacteriocin immunity"/>
    <property type="evidence" value="ECO:0007669"/>
    <property type="project" value="UniProtKB-KW"/>
</dbReference>
<dbReference type="EMBL" id="DXCM01000099">
    <property type="protein sequence ID" value="HIY94028.1"/>
    <property type="molecule type" value="Genomic_DNA"/>
</dbReference>
<dbReference type="Pfam" id="PF08951">
    <property type="entry name" value="EntA_Immun"/>
    <property type="match status" value="1"/>
</dbReference>
<dbReference type="Proteomes" id="UP000824013">
    <property type="component" value="Unassembled WGS sequence"/>
</dbReference>
<organism evidence="2 3">
    <name type="scientific">Candidatus Companilactobacillus pullicola</name>
    <dbReference type="NCBI Taxonomy" id="2838523"/>
    <lineage>
        <taxon>Bacteria</taxon>
        <taxon>Bacillati</taxon>
        <taxon>Bacillota</taxon>
        <taxon>Bacilli</taxon>
        <taxon>Lactobacillales</taxon>
        <taxon>Lactobacillaceae</taxon>
        <taxon>Companilactobacillus</taxon>
    </lineage>
</organism>
<dbReference type="AlphaFoldDB" id="A0A9D1ZQT4"/>
<evidence type="ECO:0000313" key="3">
    <source>
        <dbReference type="Proteomes" id="UP000824013"/>
    </source>
</evidence>
<keyword evidence="1" id="KW-0079">Bacteriocin immunity</keyword>
<dbReference type="Gene3D" id="1.20.1440.50">
    <property type="entry name" value="Ta0600-like"/>
    <property type="match status" value="1"/>
</dbReference>
<comment type="caution">
    <text evidence="2">The sequence shown here is derived from an EMBL/GenBank/DDBJ whole genome shotgun (WGS) entry which is preliminary data.</text>
</comment>
<reference evidence="2" key="2">
    <citation type="submission" date="2021-04" db="EMBL/GenBank/DDBJ databases">
        <authorList>
            <person name="Gilroy R."/>
        </authorList>
    </citation>
    <scope>NUCLEOTIDE SEQUENCE</scope>
    <source>
        <strain evidence="2">3204</strain>
    </source>
</reference>
<reference evidence="2" key="1">
    <citation type="journal article" date="2021" name="PeerJ">
        <title>Extensive microbial diversity within the chicken gut microbiome revealed by metagenomics and culture.</title>
        <authorList>
            <person name="Gilroy R."/>
            <person name="Ravi A."/>
            <person name="Getino M."/>
            <person name="Pursley I."/>
            <person name="Horton D.L."/>
            <person name="Alikhan N.F."/>
            <person name="Baker D."/>
            <person name="Gharbi K."/>
            <person name="Hall N."/>
            <person name="Watson M."/>
            <person name="Adriaenssens E.M."/>
            <person name="Foster-Nyarko E."/>
            <person name="Jarju S."/>
            <person name="Secka A."/>
            <person name="Antonio M."/>
            <person name="Oren A."/>
            <person name="Chaudhuri R.R."/>
            <person name="La Ragione R."/>
            <person name="Hildebrand F."/>
            <person name="Pallen M.J."/>
        </authorList>
    </citation>
    <scope>NUCLEOTIDE SEQUENCE</scope>
    <source>
        <strain evidence="2">3204</strain>
    </source>
</reference>
<evidence type="ECO:0000313" key="2">
    <source>
        <dbReference type="EMBL" id="HIY94028.1"/>
    </source>
</evidence>
<dbReference type="InterPro" id="IPR015046">
    <property type="entry name" value="LciA_Immunity-like"/>
</dbReference>
<name>A0A9D1ZQT4_9LACO</name>
<proteinExistence type="predicted"/>
<dbReference type="InterPro" id="IPR023130">
    <property type="entry name" value="Ta0600-like_sf"/>
</dbReference>
<protein>
    <submittedName>
        <fullName evidence="2">Bacteriocin immunity protein</fullName>
    </submittedName>
</protein>
<dbReference type="SUPFAM" id="SSF109797">
    <property type="entry name" value="Bacteriocin immunity protein-like"/>
    <property type="match status" value="1"/>
</dbReference>
<sequence length="105" mass="12184">MEKTEEVASLMDQLSKAYADPEVKADQRLSKLIMKCAQVLEETNDVNLVSAGFRIHLSNYDFYFQKGKLPKSVANLYDLCKKNKGKYNPLDFNHYFGVVKFIRHF</sequence>
<gene>
    <name evidence="2" type="ORF">H9820_13930</name>
</gene>
<accession>A0A9D1ZQT4</accession>
<evidence type="ECO:0000256" key="1">
    <source>
        <dbReference type="ARBA" id="ARBA00023025"/>
    </source>
</evidence>